<reference evidence="1 2" key="1">
    <citation type="submission" date="2023-04" db="EMBL/GenBank/DDBJ databases">
        <title>Genome of Basidiobolus ranarum AG-B5.</title>
        <authorList>
            <person name="Stajich J.E."/>
            <person name="Carter-House D."/>
            <person name="Gryganskyi A."/>
        </authorList>
    </citation>
    <scope>NUCLEOTIDE SEQUENCE [LARGE SCALE GENOMIC DNA]</scope>
    <source>
        <strain evidence="1 2">AG-B5</strain>
    </source>
</reference>
<name>A0ABR2WDE1_9FUNG</name>
<dbReference type="EMBL" id="JASJQH010003774">
    <property type="protein sequence ID" value="KAK9759509.1"/>
    <property type="molecule type" value="Genomic_DNA"/>
</dbReference>
<gene>
    <name evidence="1" type="ORF">K7432_017438</name>
</gene>
<sequence length="209" mass="23847">MLPKIQSINWVTPESFDSSKVFLSEPVATGGPYMRRSVMYTYDGHSDPKDLCITTLRNQEGLIFCKSVEKEKFGQGEKRVETNHTTAMFTLKGDNPYHVEFYKLLESILTKVSEMSGISVENIKVPIVDLDDKSLLYTRLIQSNDGTIYSAAYTNQKQVDVREISNAMTRPAVIFTLTYKDKTQGRLRIQLSQLFVDRIIESFPLANRD</sequence>
<evidence type="ECO:0000313" key="2">
    <source>
        <dbReference type="Proteomes" id="UP001479436"/>
    </source>
</evidence>
<accession>A0ABR2WDE1</accession>
<protein>
    <submittedName>
        <fullName evidence="1">Uncharacterized protein</fullName>
    </submittedName>
</protein>
<comment type="caution">
    <text evidence="1">The sequence shown here is derived from an EMBL/GenBank/DDBJ whole genome shotgun (WGS) entry which is preliminary data.</text>
</comment>
<keyword evidence="2" id="KW-1185">Reference proteome</keyword>
<organism evidence="1 2">
    <name type="scientific">Basidiobolus ranarum</name>
    <dbReference type="NCBI Taxonomy" id="34480"/>
    <lineage>
        <taxon>Eukaryota</taxon>
        <taxon>Fungi</taxon>
        <taxon>Fungi incertae sedis</taxon>
        <taxon>Zoopagomycota</taxon>
        <taxon>Entomophthoromycotina</taxon>
        <taxon>Basidiobolomycetes</taxon>
        <taxon>Basidiobolales</taxon>
        <taxon>Basidiobolaceae</taxon>
        <taxon>Basidiobolus</taxon>
    </lineage>
</organism>
<dbReference type="Proteomes" id="UP001479436">
    <property type="component" value="Unassembled WGS sequence"/>
</dbReference>
<evidence type="ECO:0000313" key="1">
    <source>
        <dbReference type="EMBL" id="KAK9759509.1"/>
    </source>
</evidence>
<proteinExistence type="predicted"/>